<dbReference type="PROSITE" id="PS50158">
    <property type="entry name" value="ZF_CCHC"/>
    <property type="match status" value="1"/>
</dbReference>
<evidence type="ECO:0000256" key="1">
    <source>
        <dbReference type="PROSITE-ProRule" id="PRU00047"/>
    </source>
</evidence>
<dbReference type="InterPro" id="IPR001584">
    <property type="entry name" value="Integrase_cat-core"/>
</dbReference>
<dbReference type="Gene3D" id="3.30.420.10">
    <property type="entry name" value="Ribonuclease H-like superfamily/Ribonuclease H"/>
    <property type="match status" value="1"/>
</dbReference>
<dbReference type="PANTHER" id="PTHR35317:SF42">
    <property type="entry name" value="RETROTRANSPOSON GAG DOMAIN-CONTAINING PROTEIN"/>
    <property type="match status" value="1"/>
</dbReference>
<proteinExistence type="predicted"/>
<protein>
    <submittedName>
        <fullName evidence="5">PREDICTED: UBN2 domain-containing</fullName>
    </submittedName>
</protein>
<evidence type="ECO:0000256" key="2">
    <source>
        <dbReference type="SAM" id="MobiDB-lite"/>
    </source>
</evidence>
<dbReference type="GO" id="GO:0015074">
    <property type="term" value="P:DNA integration"/>
    <property type="evidence" value="ECO:0007669"/>
    <property type="project" value="InterPro"/>
</dbReference>
<evidence type="ECO:0000259" key="4">
    <source>
        <dbReference type="PROSITE" id="PS50994"/>
    </source>
</evidence>
<dbReference type="InterPro" id="IPR012337">
    <property type="entry name" value="RNaseH-like_sf"/>
</dbReference>
<evidence type="ECO:0000313" key="5">
    <source>
        <dbReference type="EMBL" id="VVA15110.1"/>
    </source>
</evidence>
<organism evidence="5 6">
    <name type="scientific">Prunus dulcis</name>
    <name type="common">Almond</name>
    <name type="synonym">Amygdalus dulcis</name>
    <dbReference type="NCBI Taxonomy" id="3755"/>
    <lineage>
        <taxon>Eukaryota</taxon>
        <taxon>Viridiplantae</taxon>
        <taxon>Streptophyta</taxon>
        <taxon>Embryophyta</taxon>
        <taxon>Tracheophyta</taxon>
        <taxon>Spermatophyta</taxon>
        <taxon>Magnoliopsida</taxon>
        <taxon>eudicotyledons</taxon>
        <taxon>Gunneridae</taxon>
        <taxon>Pentapetalae</taxon>
        <taxon>rosids</taxon>
        <taxon>fabids</taxon>
        <taxon>Rosales</taxon>
        <taxon>Rosaceae</taxon>
        <taxon>Amygdaloideae</taxon>
        <taxon>Amygdaleae</taxon>
        <taxon>Prunus</taxon>
    </lineage>
</organism>
<dbReference type="InParanoid" id="A0A5E4EJD1"/>
<dbReference type="PANTHER" id="PTHR35317">
    <property type="entry name" value="OS04G0629600 PROTEIN"/>
    <property type="match status" value="1"/>
</dbReference>
<sequence>MLGANPLNFTNIQKLNGSNYKKWKQEIDILLGLLEYDVALREEKPAALTAESTEAEKSHFANWEKSNRLSLLIIQNAMEEHVRGGIKKCDTAKDFLAAISEKYQKSQKVETGNFLSTFTTMKHDGIGSVREHLLKMVDVANKLTSLEIPINDEFIVHMALNSLTPEYEKIKVSYHTQKDKWSVNELISICCEQEDRLKKGKIVAINLVDIVNGKKAGGPKKNGNQKIGGSKGGSTFGKKFSNDSAVPAKSAQNPRTSENLKVNKKIAKCYFCQKYGHVRKDCDGFKAWLVKKGNNTVFNNHFINGFRRERMQSKENYRVFVGNGSRLEVESVGSIELKLSSGFLLFLNKVLYVPSMRRNLVSASSLVKDGFAFTGDSESLKLFRNDKLNDLPGYAFMSGDLWQIQCTEVQECFNIEYSAPKRMLTNENSSMLWHRRLGHISKDRMTRSDRGGEYFGRYTEAGQQKGPFAIYLQESGIVAQYTTPGTPQQNGVAGGGTELLKTW</sequence>
<feature type="domain" description="CCHC-type" evidence="3">
    <location>
        <begin position="268"/>
        <end position="282"/>
    </location>
</feature>
<dbReference type="Pfam" id="PF22936">
    <property type="entry name" value="Pol_BBD"/>
    <property type="match status" value="1"/>
</dbReference>
<gene>
    <name evidence="5" type="ORF">ALMOND_2B007920</name>
</gene>
<dbReference type="Gramene" id="VVA15110">
    <property type="protein sequence ID" value="VVA15110"/>
    <property type="gene ID" value="Prudul26B007920"/>
</dbReference>
<name>A0A5E4EJD1_PRUDU</name>
<dbReference type="SUPFAM" id="SSF57756">
    <property type="entry name" value="Retrovirus zinc finger-like domains"/>
    <property type="match status" value="1"/>
</dbReference>
<dbReference type="FunCoup" id="A0A5E4EJD1">
    <property type="interactions" value="15"/>
</dbReference>
<dbReference type="EMBL" id="CABIKO010000013">
    <property type="protein sequence ID" value="VVA15110.1"/>
    <property type="molecule type" value="Genomic_DNA"/>
</dbReference>
<keyword evidence="1" id="KW-0479">Metal-binding</keyword>
<dbReference type="GO" id="GO:0003676">
    <property type="term" value="F:nucleic acid binding"/>
    <property type="evidence" value="ECO:0007669"/>
    <property type="project" value="InterPro"/>
</dbReference>
<dbReference type="PROSITE" id="PS50994">
    <property type="entry name" value="INTEGRASE"/>
    <property type="match status" value="1"/>
</dbReference>
<feature type="region of interest" description="Disordered" evidence="2">
    <location>
        <begin position="217"/>
        <end position="236"/>
    </location>
</feature>
<dbReference type="InterPro" id="IPR001878">
    <property type="entry name" value="Znf_CCHC"/>
</dbReference>
<dbReference type="Pfam" id="PF14223">
    <property type="entry name" value="Retrotran_gag_2"/>
    <property type="match status" value="1"/>
</dbReference>
<accession>A0A5E4EJD1</accession>
<evidence type="ECO:0000259" key="3">
    <source>
        <dbReference type="PROSITE" id="PS50158"/>
    </source>
</evidence>
<dbReference type="InterPro" id="IPR054722">
    <property type="entry name" value="PolX-like_BBD"/>
</dbReference>
<feature type="domain" description="Integrase catalytic" evidence="4">
    <location>
        <begin position="374"/>
        <end position="503"/>
    </location>
</feature>
<dbReference type="InterPro" id="IPR036875">
    <property type="entry name" value="Znf_CCHC_sf"/>
</dbReference>
<dbReference type="SUPFAM" id="SSF53098">
    <property type="entry name" value="Ribonuclease H-like"/>
    <property type="match status" value="1"/>
</dbReference>
<dbReference type="InterPro" id="IPR036397">
    <property type="entry name" value="RNaseH_sf"/>
</dbReference>
<dbReference type="OMA" id="HECARNL"/>
<evidence type="ECO:0000313" key="6">
    <source>
        <dbReference type="Proteomes" id="UP000327085"/>
    </source>
</evidence>
<dbReference type="GO" id="GO:0008270">
    <property type="term" value="F:zinc ion binding"/>
    <property type="evidence" value="ECO:0007669"/>
    <property type="project" value="UniProtKB-KW"/>
</dbReference>
<dbReference type="AlphaFoldDB" id="A0A5E4EJD1"/>
<keyword evidence="1" id="KW-0862">Zinc</keyword>
<dbReference type="Proteomes" id="UP000327085">
    <property type="component" value="Chromosome 8"/>
</dbReference>
<reference evidence="6" key="1">
    <citation type="journal article" date="2020" name="Plant J.">
        <title>Transposons played a major role in the diversification between the closely related almond and peach genomes: results from the almond genome sequence.</title>
        <authorList>
            <person name="Alioto T."/>
            <person name="Alexiou K.G."/>
            <person name="Bardil A."/>
            <person name="Barteri F."/>
            <person name="Castanera R."/>
            <person name="Cruz F."/>
            <person name="Dhingra A."/>
            <person name="Duval H."/>
            <person name="Fernandez I Marti A."/>
            <person name="Frias L."/>
            <person name="Galan B."/>
            <person name="Garcia J.L."/>
            <person name="Howad W."/>
            <person name="Gomez-Garrido J."/>
            <person name="Gut M."/>
            <person name="Julca I."/>
            <person name="Morata J."/>
            <person name="Puigdomenech P."/>
            <person name="Ribeca P."/>
            <person name="Rubio Cabetas M.J."/>
            <person name="Vlasova A."/>
            <person name="Wirthensohn M."/>
            <person name="Garcia-Mas J."/>
            <person name="Gabaldon T."/>
            <person name="Casacuberta J.M."/>
            <person name="Arus P."/>
        </authorList>
    </citation>
    <scope>NUCLEOTIDE SEQUENCE [LARGE SCALE GENOMIC DNA]</scope>
    <source>
        <strain evidence="6">cv. Texas</strain>
    </source>
</reference>
<keyword evidence="1" id="KW-0863">Zinc-finger</keyword>